<dbReference type="GO" id="GO:1900227">
    <property type="term" value="P:positive regulation of NLRP3 inflammasome complex assembly"/>
    <property type="evidence" value="ECO:0007669"/>
    <property type="project" value="UniProtKB-ARBA"/>
</dbReference>
<keyword evidence="8" id="KW-0812">Transmembrane</keyword>
<feature type="region of interest" description="Disordered" evidence="22">
    <location>
        <begin position="430"/>
        <end position="450"/>
    </location>
</feature>
<keyword evidence="11" id="KW-0391">Immunity</keyword>
<evidence type="ECO:0000256" key="19">
    <source>
        <dbReference type="ARBA" id="ARBA00071084"/>
    </source>
</evidence>
<evidence type="ECO:0000256" key="6">
    <source>
        <dbReference type="ARBA" id="ARBA00022581"/>
    </source>
</evidence>
<gene>
    <name evidence="24" type="ORF">Q7C36_007985</name>
</gene>
<dbReference type="InterPro" id="IPR011029">
    <property type="entry name" value="DEATH-like_dom_sf"/>
</dbReference>
<dbReference type="InterPro" id="IPR031964">
    <property type="entry name" value="CARD_dom"/>
</dbReference>
<keyword evidence="18" id="KW-0449">Lipoprotein</keyword>
<evidence type="ECO:0000256" key="11">
    <source>
        <dbReference type="ARBA" id="ARBA00022859"/>
    </source>
</evidence>
<evidence type="ECO:0000256" key="13">
    <source>
        <dbReference type="ARBA" id="ARBA00023118"/>
    </source>
</evidence>
<evidence type="ECO:0000256" key="22">
    <source>
        <dbReference type="SAM" id="MobiDB-lite"/>
    </source>
</evidence>
<organism evidence="24 25">
    <name type="scientific">Tachysurus vachellii</name>
    <name type="common">Darkbarbel catfish</name>
    <name type="synonym">Pelteobagrus vachellii</name>
    <dbReference type="NCBI Taxonomy" id="175792"/>
    <lineage>
        <taxon>Eukaryota</taxon>
        <taxon>Metazoa</taxon>
        <taxon>Chordata</taxon>
        <taxon>Craniata</taxon>
        <taxon>Vertebrata</taxon>
        <taxon>Euteleostomi</taxon>
        <taxon>Actinopterygii</taxon>
        <taxon>Neopterygii</taxon>
        <taxon>Teleostei</taxon>
        <taxon>Ostariophysi</taxon>
        <taxon>Siluriformes</taxon>
        <taxon>Bagridae</taxon>
        <taxon>Tachysurus</taxon>
    </lineage>
</organism>
<evidence type="ECO:0000256" key="14">
    <source>
        <dbReference type="ARBA" id="ARBA00023128"/>
    </source>
</evidence>
<evidence type="ECO:0000256" key="4">
    <source>
        <dbReference type="ARBA" id="ARBA00022499"/>
    </source>
</evidence>
<dbReference type="Gene3D" id="1.10.533.10">
    <property type="entry name" value="Death Domain, Fas"/>
    <property type="match status" value="1"/>
</dbReference>
<dbReference type="GO" id="GO:0045071">
    <property type="term" value="P:negative regulation of viral genome replication"/>
    <property type="evidence" value="ECO:0007669"/>
    <property type="project" value="UniProtKB-ARBA"/>
</dbReference>
<evidence type="ECO:0000256" key="3">
    <source>
        <dbReference type="ARBA" id="ARBA00022481"/>
    </source>
</evidence>
<keyword evidence="14" id="KW-0496">Mitochondrion</keyword>
<dbReference type="GO" id="GO:0032727">
    <property type="term" value="P:positive regulation of interferon-alpha production"/>
    <property type="evidence" value="ECO:0007669"/>
    <property type="project" value="UniProtKB-ARBA"/>
</dbReference>
<dbReference type="GO" id="GO:0035591">
    <property type="term" value="F:signaling adaptor activity"/>
    <property type="evidence" value="ECO:0007669"/>
    <property type="project" value="UniProtKB-ARBA"/>
</dbReference>
<comment type="subcellular location">
    <subcellularLocation>
        <location evidence="2">Mitochondrion outer membrane</location>
        <topology evidence="2">Single-pass membrane protein</topology>
    </subcellularLocation>
    <subcellularLocation>
        <location evidence="1">Peroxisome</location>
    </subcellularLocation>
</comment>
<keyword evidence="16" id="KW-0564">Palmitate</keyword>
<evidence type="ECO:0000256" key="20">
    <source>
        <dbReference type="ARBA" id="ARBA00082620"/>
    </source>
</evidence>
<evidence type="ECO:0000259" key="23">
    <source>
        <dbReference type="Pfam" id="PF16739"/>
    </source>
</evidence>
<dbReference type="GO" id="GO:0005777">
    <property type="term" value="C:peroxisome"/>
    <property type="evidence" value="ECO:0007669"/>
    <property type="project" value="UniProtKB-SubCell"/>
</dbReference>
<keyword evidence="6" id="KW-0945">Host-virus interaction</keyword>
<dbReference type="GO" id="GO:0051607">
    <property type="term" value="P:defense response to virus"/>
    <property type="evidence" value="ECO:0007669"/>
    <property type="project" value="UniProtKB-KW"/>
</dbReference>
<dbReference type="AlphaFoldDB" id="A0AA88N6E8"/>
<dbReference type="GO" id="GO:0045087">
    <property type="term" value="P:innate immune response"/>
    <property type="evidence" value="ECO:0007669"/>
    <property type="project" value="UniProtKB-KW"/>
</dbReference>
<feature type="region of interest" description="Disordered" evidence="22">
    <location>
        <begin position="361"/>
        <end position="412"/>
    </location>
</feature>
<evidence type="ECO:0000256" key="8">
    <source>
        <dbReference type="ARBA" id="ARBA00022692"/>
    </source>
</evidence>
<dbReference type="EMBL" id="JAVHJS010000007">
    <property type="protein sequence ID" value="KAK2852784.1"/>
    <property type="molecule type" value="Genomic_DNA"/>
</dbReference>
<dbReference type="Pfam" id="PF16739">
    <property type="entry name" value="CARD_2"/>
    <property type="match status" value="1"/>
</dbReference>
<evidence type="ECO:0000256" key="21">
    <source>
        <dbReference type="ARBA" id="ARBA00083233"/>
    </source>
</evidence>
<keyword evidence="13" id="KW-0051">Antiviral defense</keyword>
<accession>A0AA88N6E8</accession>
<proteinExistence type="predicted"/>
<keyword evidence="15" id="KW-0472">Membrane</keyword>
<keyword evidence="5" id="KW-0597">Phosphoprotein</keyword>
<evidence type="ECO:0000256" key="10">
    <source>
        <dbReference type="ARBA" id="ARBA00022843"/>
    </source>
</evidence>
<evidence type="ECO:0000313" key="24">
    <source>
        <dbReference type="EMBL" id="KAK2852784.1"/>
    </source>
</evidence>
<reference evidence="24" key="1">
    <citation type="submission" date="2023-08" db="EMBL/GenBank/DDBJ databases">
        <title>Pelteobagrus vachellii genome.</title>
        <authorList>
            <person name="Liu H."/>
        </authorList>
    </citation>
    <scope>NUCLEOTIDE SEQUENCE</scope>
    <source>
        <strain evidence="24">PRFRI_2022a</strain>
        <tissue evidence="24">Muscle</tissue>
    </source>
</reference>
<dbReference type="Proteomes" id="UP001187315">
    <property type="component" value="Unassembled WGS sequence"/>
</dbReference>
<keyword evidence="3" id="KW-0488">Methylation</keyword>
<dbReference type="GO" id="GO:0032728">
    <property type="term" value="P:positive regulation of interferon-beta production"/>
    <property type="evidence" value="ECO:0007669"/>
    <property type="project" value="UniProtKB-ARBA"/>
</dbReference>
<dbReference type="GO" id="GO:0005741">
    <property type="term" value="C:mitochondrial outer membrane"/>
    <property type="evidence" value="ECO:0007669"/>
    <property type="project" value="UniProtKB-SubCell"/>
</dbReference>
<evidence type="ECO:0000256" key="5">
    <source>
        <dbReference type="ARBA" id="ARBA00022553"/>
    </source>
</evidence>
<dbReference type="FunFam" id="1.10.533.10:FF:000063">
    <property type="entry name" value="Mitochondrial antiviral-signaling protein"/>
    <property type="match status" value="1"/>
</dbReference>
<feature type="compositionally biased region" description="Polar residues" evidence="22">
    <location>
        <begin position="389"/>
        <end position="403"/>
    </location>
</feature>
<comment type="caution">
    <text evidence="24">The sequence shown here is derived from an EMBL/GenBank/DDBJ whole genome shotgun (WGS) entry which is preliminary data.</text>
</comment>
<evidence type="ECO:0000256" key="9">
    <source>
        <dbReference type="ARBA" id="ARBA00022787"/>
    </source>
</evidence>
<evidence type="ECO:0000256" key="1">
    <source>
        <dbReference type="ARBA" id="ARBA00004275"/>
    </source>
</evidence>
<dbReference type="GO" id="GO:0070585">
    <property type="term" value="P:protein localization to mitochondrion"/>
    <property type="evidence" value="ECO:0007669"/>
    <property type="project" value="UniProtKB-ARBA"/>
</dbReference>
<keyword evidence="12" id="KW-1133">Transmembrane helix</keyword>
<keyword evidence="10" id="KW-0832">Ubl conjugation</keyword>
<dbReference type="GO" id="GO:1900063">
    <property type="term" value="P:regulation of peroxisome organization"/>
    <property type="evidence" value="ECO:0007669"/>
    <property type="project" value="UniProtKB-ARBA"/>
</dbReference>
<sequence length="723" mass="77407">MASAHRGTEALTEDEPRTESQVRFGQNSVDVVISSVKMAYACDKLYDEVIRKMMADLSTKVKVREIIVYLPCLTISDREEIEAKRDTAGNYCAMSVLIDNLRRRENWPSEFISALKKCEQRDLADRISKDYDRIRGIPTQRTKTEMSVAALPSPAPAPMAATPIPAVFPAEASATVTKATIHVVPHSSPALLTPSVETEVSALVSVPDAQVHTPASAQPAEPPLLVFAADARSPSQVTNPALTPSIGQSEFPVDAKESSKLGISGASLALIEAPALVPVLDMSVQPNHEPAHLAEPPLIVLPTSAMSSSPVSAPKVTPSVEQNKVLVIPRDTPTLDISGGLTNTAPSGHESSIAPILATNRASPSSQVNKHTTMSQSSASQKREVPLAISSSVKHPIQDTNPPRNDLPRDSQNNTIINQVRESVHTALSPNCQTQKTSQGRAQAPPSTSTDAVAGCLTNFSDLNEENFSKPGVLRGEEPFSVSTDLSLQISRVTMDNSPVQPAGPPAVPIPHRGEETFNTSVTTDNLMISSSTTTMLSQPVCDPVAPVQNSSHGAFRNGFPGGDCSSYPHQPVEDYYESLQAEPGTREHIVEFSEETSLKNLNAQPSSMVGQTITGLSHNSETVSLVLSDSEAQPSQKISHSIPRNNLCEQVMPAASLTSYAEPASATFQESELNASNQNNIPQLEQREEFHGVLHQFQSNSHLIAAAAIGMTALFVALRLKN</sequence>
<keyword evidence="7" id="KW-0399">Innate immunity</keyword>
<evidence type="ECO:0000256" key="7">
    <source>
        <dbReference type="ARBA" id="ARBA00022588"/>
    </source>
</evidence>
<feature type="compositionally biased region" description="Polar residues" evidence="22">
    <location>
        <begin position="361"/>
        <end position="380"/>
    </location>
</feature>
<dbReference type="GO" id="GO:0002753">
    <property type="term" value="P:cytoplasmic pattern recognition receptor signaling pathway"/>
    <property type="evidence" value="ECO:0007669"/>
    <property type="project" value="UniProtKB-ARBA"/>
</dbReference>
<keyword evidence="4" id="KW-1017">Isopeptide bond</keyword>
<dbReference type="GO" id="GO:0002230">
    <property type="term" value="P:positive regulation of defense response to virus by host"/>
    <property type="evidence" value="ECO:0007669"/>
    <property type="project" value="UniProtKB-ARBA"/>
</dbReference>
<evidence type="ECO:0000313" key="25">
    <source>
        <dbReference type="Proteomes" id="UP001187315"/>
    </source>
</evidence>
<evidence type="ECO:0000256" key="2">
    <source>
        <dbReference type="ARBA" id="ARBA00004572"/>
    </source>
</evidence>
<keyword evidence="9" id="KW-1000">Mitochondrion outer membrane</keyword>
<keyword evidence="17" id="KW-0576">Peroxisome</keyword>
<keyword evidence="25" id="KW-1185">Reference proteome</keyword>
<evidence type="ECO:0000256" key="16">
    <source>
        <dbReference type="ARBA" id="ARBA00023139"/>
    </source>
</evidence>
<protein>
    <recommendedName>
        <fullName evidence="19">Mitochondrial antiviral-signaling protein</fullName>
    </recommendedName>
    <alternativeName>
        <fullName evidence="20">Interferon beta promoter stimulator protein 1</fullName>
    </alternativeName>
    <alternativeName>
        <fullName evidence="21">Virus-induced-signaling adapter</fullName>
    </alternativeName>
</protein>
<evidence type="ECO:0000256" key="12">
    <source>
        <dbReference type="ARBA" id="ARBA00022989"/>
    </source>
</evidence>
<dbReference type="GO" id="GO:0032755">
    <property type="term" value="P:positive regulation of interleukin-6 production"/>
    <property type="evidence" value="ECO:0007669"/>
    <property type="project" value="UniProtKB-ARBA"/>
</dbReference>
<name>A0AA88N6E8_TACVA</name>
<feature type="domain" description="Caspase recruitment" evidence="23">
    <location>
        <begin position="43"/>
        <end position="130"/>
    </location>
</feature>
<evidence type="ECO:0000256" key="15">
    <source>
        <dbReference type="ARBA" id="ARBA00023136"/>
    </source>
</evidence>
<evidence type="ECO:0000256" key="18">
    <source>
        <dbReference type="ARBA" id="ARBA00023288"/>
    </source>
</evidence>
<evidence type="ECO:0000256" key="17">
    <source>
        <dbReference type="ARBA" id="ARBA00023140"/>
    </source>
</evidence>